<dbReference type="SUPFAM" id="SSF52833">
    <property type="entry name" value="Thioredoxin-like"/>
    <property type="match status" value="1"/>
</dbReference>
<dbReference type="PANTHER" id="PTHR42801">
    <property type="entry name" value="THIOREDOXIN-DEPENDENT PEROXIDE REDUCTASE"/>
    <property type="match status" value="1"/>
</dbReference>
<accession>A0A4V3W8U8</accession>
<dbReference type="EMBL" id="SSNZ01000001">
    <property type="protein sequence ID" value="THF52656.1"/>
    <property type="molecule type" value="Genomic_DNA"/>
</dbReference>
<dbReference type="Pfam" id="PF00578">
    <property type="entry name" value="AhpC-TSA"/>
    <property type="match status" value="1"/>
</dbReference>
<comment type="catalytic activity">
    <reaction evidence="11">
        <text>a hydroperoxide + [thioredoxin]-dithiol = an alcohol + [thioredoxin]-disulfide + H2O</text>
        <dbReference type="Rhea" id="RHEA:62620"/>
        <dbReference type="Rhea" id="RHEA-COMP:10698"/>
        <dbReference type="Rhea" id="RHEA-COMP:10700"/>
        <dbReference type="ChEBI" id="CHEBI:15377"/>
        <dbReference type="ChEBI" id="CHEBI:29950"/>
        <dbReference type="ChEBI" id="CHEBI:30879"/>
        <dbReference type="ChEBI" id="CHEBI:35924"/>
        <dbReference type="ChEBI" id="CHEBI:50058"/>
        <dbReference type="EC" id="1.11.1.24"/>
    </reaction>
</comment>
<evidence type="ECO:0000256" key="2">
    <source>
        <dbReference type="ARBA" id="ARBA00013017"/>
    </source>
</evidence>
<protein>
    <recommendedName>
        <fullName evidence="2">thioredoxin-dependent peroxiredoxin</fullName>
        <ecNumber evidence="2">1.11.1.24</ecNumber>
    </recommendedName>
    <alternativeName>
        <fullName evidence="8">Thioredoxin peroxidase</fullName>
    </alternativeName>
    <alternativeName>
        <fullName evidence="10">Thioredoxin-dependent peroxiredoxin Bcp</fullName>
    </alternativeName>
</protein>
<sequence>MIFTKITENTMPTLQEQIKALNEQLATQVPLETLMNFQHSITDLQATYSEKDTVKIGASFPEFELTDPSGQTIRLQDVHTEEKLIIAFFRGSWCPYCNLELQALEKALPLFHAKKSRLIAISPQKPVYNDNLQQTHRLSFPLLTDSENKLAQQLGITFRLQDFVRPHYQQLGIQLEDFNADSSGILPIPAIFVIDRNALIRYIYLDPDYRNRIEIATLTAQL</sequence>
<evidence type="ECO:0000256" key="10">
    <source>
        <dbReference type="ARBA" id="ARBA00042639"/>
    </source>
</evidence>
<dbReference type="GO" id="GO:0005737">
    <property type="term" value="C:cytoplasm"/>
    <property type="evidence" value="ECO:0007669"/>
    <property type="project" value="TreeGrafter"/>
</dbReference>
<evidence type="ECO:0000256" key="7">
    <source>
        <dbReference type="ARBA" id="ARBA00023284"/>
    </source>
</evidence>
<dbReference type="InterPro" id="IPR000866">
    <property type="entry name" value="AhpC/TSA"/>
</dbReference>
<evidence type="ECO:0000259" key="12">
    <source>
        <dbReference type="PROSITE" id="PS51352"/>
    </source>
</evidence>
<dbReference type="Proteomes" id="UP000307507">
    <property type="component" value="Unassembled WGS sequence"/>
</dbReference>
<evidence type="ECO:0000256" key="5">
    <source>
        <dbReference type="ARBA" id="ARBA00023002"/>
    </source>
</evidence>
<keyword evidence="7" id="KW-0676">Redox-active center</keyword>
<dbReference type="AlphaFoldDB" id="A0A4V3W8U8"/>
<evidence type="ECO:0000256" key="6">
    <source>
        <dbReference type="ARBA" id="ARBA00023157"/>
    </source>
</evidence>
<dbReference type="InterPro" id="IPR013766">
    <property type="entry name" value="Thioredoxin_domain"/>
</dbReference>
<organism evidence="13 14">
    <name type="scientific">Flavobacterium supellecticarium</name>
    <dbReference type="NCBI Taxonomy" id="2565924"/>
    <lineage>
        <taxon>Bacteria</taxon>
        <taxon>Pseudomonadati</taxon>
        <taxon>Bacteroidota</taxon>
        <taxon>Flavobacteriia</taxon>
        <taxon>Flavobacteriales</taxon>
        <taxon>Flavobacteriaceae</taxon>
        <taxon>Flavobacterium</taxon>
    </lineage>
</organism>
<proteinExistence type="inferred from homology"/>
<dbReference type="PANTHER" id="PTHR42801:SF7">
    <property type="entry name" value="SLL1159 PROTEIN"/>
    <property type="match status" value="1"/>
</dbReference>
<dbReference type="GO" id="GO:0045454">
    <property type="term" value="P:cell redox homeostasis"/>
    <property type="evidence" value="ECO:0007669"/>
    <property type="project" value="TreeGrafter"/>
</dbReference>
<keyword evidence="14" id="KW-1185">Reference proteome</keyword>
<keyword evidence="3" id="KW-0575">Peroxidase</keyword>
<evidence type="ECO:0000256" key="1">
    <source>
        <dbReference type="ARBA" id="ARBA00003330"/>
    </source>
</evidence>
<name>A0A4V3W8U8_9FLAO</name>
<keyword evidence="5" id="KW-0560">Oxidoreductase</keyword>
<evidence type="ECO:0000313" key="13">
    <source>
        <dbReference type="EMBL" id="THF52656.1"/>
    </source>
</evidence>
<dbReference type="InterPro" id="IPR050924">
    <property type="entry name" value="Peroxiredoxin_BCP/PrxQ"/>
</dbReference>
<dbReference type="Gene3D" id="3.40.30.10">
    <property type="entry name" value="Glutaredoxin"/>
    <property type="match status" value="1"/>
</dbReference>
<evidence type="ECO:0000256" key="8">
    <source>
        <dbReference type="ARBA" id="ARBA00032824"/>
    </source>
</evidence>
<comment type="function">
    <text evidence="1">Thiol-specific peroxidase that catalyzes the reduction of hydrogen peroxide and organic hydroperoxides to water and alcohols, respectively. Plays a role in cell protection against oxidative stress by detoxifying peroxides and as sensor of hydrogen peroxide-mediated signaling events.</text>
</comment>
<dbReference type="GO" id="GO:0034599">
    <property type="term" value="P:cellular response to oxidative stress"/>
    <property type="evidence" value="ECO:0007669"/>
    <property type="project" value="TreeGrafter"/>
</dbReference>
<dbReference type="CDD" id="cd02970">
    <property type="entry name" value="PRX_like2"/>
    <property type="match status" value="1"/>
</dbReference>
<evidence type="ECO:0000256" key="11">
    <source>
        <dbReference type="ARBA" id="ARBA00049091"/>
    </source>
</evidence>
<reference evidence="13 14" key="1">
    <citation type="submission" date="2019-04" db="EMBL/GenBank/DDBJ databases">
        <title>Flavobacterium sp. nov. isolated from construction timber.</title>
        <authorList>
            <person name="Lin S.-Y."/>
            <person name="Chang C.-T."/>
            <person name="Young C.-C."/>
        </authorList>
    </citation>
    <scope>NUCLEOTIDE SEQUENCE [LARGE SCALE GENOMIC DNA]</scope>
    <source>
        <strain evidence="13 14">CC-CTC003</strain>
    </source>
</reference>
<comment type="caution">
    <text evidence="13">The sequence shown here is derived from an EMBL/GenBank/DDBJ whole genome shotgun (WGS) entry which is preliminary data.</text>
</comment>
<keyword evidence="4" id="KW-0049">Antioxidant</keyword>
<dbReference type="OrthoDB" id="9809746at2"/>
<evidence type="ECO:0000313" key="14">
    <source>
        <dbReference type="Proteomes" id="UP000307507"/>
    </source>
</evidence>
<evidence type="ECO:0000256" key="9">
    <source>
        <dbReference type="ARBA" id="ARBA00038489"/>
    </source>
</evidence>
<evidence type="ECO:0000256" key="4">
    <source>
        <dbReference type="ARBA" id="ARBA00022862"/>
    </source>
</evidence>
<dbReference type="GO" id="GO:0008379">
    <property type="term" value="F:thioredoxin peroxidase activity"/>
    <property type="evidence" value="ECO:0007669"/>
    <property type="project" value="TreeGrafter"/>
</dbReference>
<dbReference type="EC" id="1.11.1.24" evidence="2"/>
<dbReference type="InterPro" id="IPR036249">
    <property type="entry name" value="Thioredoxin-like_sf"/>
</dbReference>
<comment type="similarity">
    <text evidence="9">Belongs to the peroxiredoxin family. BCP/PrxQ subfamily.</text>
</comment>
<feature type="domain" description="Thioredoxin" evidence="12">
    <location>
        <begin position="54"/>
        <end position="222"/>
    </location>
</feature>
<keyword evidence="6" id="KW-1015">Disulfide bond</keyword>
<evidence type="ECO:0000256" key="3">
    <source>
        <dbReference type="ARBA" id="ARBA00022559"/>
    </source>
</evidence>
<dbReference type="PROSITE" id="PS51352">
    <property type="entry name" value="THIOREDOXIN_2"/>
    <property type="match status" value="1"/>
</dbReference>
<gene>
    <name evidence="13" type="ORF">E6C50_00125</name>
</gene>